<protein>
    <submittedName>
        <fullName evidence="3">DUF2892 domain-containing protein</fullName>
    </submittedName>
</protein>
<sequence length="66" mass="7122">MFNSNLGDIDRIGRILLGAAMLITYAMTAPGPFRWLLLLGLLPMASGLLGTCPIYSRLNHSTSEAD</sequence>
<dbReference type="Pfam" id="PF11127">
    <property type="entry name" value="YgaP-like_TM"/>
    <property type="match status" value="1"/>
</dbReference>
<keyword evidence="4" id="KW-1185">Reference proteome</keyword>
<keyword evidence="1" id="KW-1133">Transmembrane helix</keyword>
<gene>
    <name evidence="3" type="ORF">E1832_08315</name>
</gene>
<dbReference type="AlphaFoldDB" id="A0A4R5VCR8"/>
<evidence type="ECO:0000259" key="2">
    <source>
        <dbReference type="Pfam" id="PF11127"/>
    </source>
</evidence>
<dbReference type="OrthoDB" id="9804804at2"/>
<dbReference type="Proteomes" id="UP000295301">
    <property type="component" value="Unassembled WGS sequence"/>
</dbReference>
<keyword evidence="1" id="KW-0812">Transmembrane</keyword>
<keyword evidence="1" id="KW-0472">Membrane</keyword>
<accession>A0A4R5VCR8</accession>
<evidence type="ECO:0000313" key="3">
    <source>
        <dbReference type="EMBL" id="TDK49874.1"/>
    </source>
</evidence>
<dbReference type="RefSeq" id="WP_133359276.1">
    <property type="nucleotide sequence ID" value="NZ_SMUV01000060.1"/>
</dbReference>
<reference evidence="3 4" key="1">
    <citation type="submission" date="2019-03" db="EMBL/GenBank/DDBJ databases">
        <title>Ruegeria lutea sp. nov., a novel strain, isolated from marine sediment, the Masan Bay, South Korea.</title>
        <authorList>
            <person name="Kim J."/>
            <person name="Kim D.-Y."/>
            <person name="Lee S.-S."/>
        </authorList>
    </citation>
    <scope>NUCLEOTIDE SEQUENCE [LARGE SCALE GENOMIC DNA]</scope>
    <source>
        <strain evidence="3 4">318-1</strain>
    </source>
</reference>
<feature type="transmembrane region" description="Helical" evidence="1">
    <location>
        <begin position="12"/>
        <end position="29"/>
    </location>
</feature>
<feature type="domain" description="Inner membrane protein YgaP-like transmembrane" evidence="2">
    <location>
        <begin position="4"/>
        <end position="64"/>
    </location>
</feature>
<feature type="transmembrane region" description="Helical" evidence="1">
    <location>
        <begin position="35"/>
        <end position="55"/>
    </location>
</feature>
<comment type="caution">
    <text evidence="3">The sequence shown here is derived from an EMBL/GenBank/DDBJ whole genome shotgun (WGS) entry which is preliminary data.</text>
</comment>
<evidence type="ECO:0000256" key="1">
    <source>
        <dbReference type="SAM" id="Phobius"/>
    </source>
</evidence>
<name>A0A4R5VCR8_9RHOB</name>
<proteinExistence type="predicted"/>
<dbReference type="InterPro" id="IPR021309">
    <property type="entry name" value="YgaP-like_TM"/>
</dbReference>
<dbReference type="EMBL" id="SMUV01000060">
    <property type="protein sequence ID" value="TDK49874.1"/>
    <property type="molecule type" value="Genomic_DNA"/>
</dbReference>
<organism evidence="3 4">
    <name type="scientific">Antarcticimicrobium luteum</name>
    <dbReference type="NCBI Taxonomy" id="2547397"/>
    <lineage>
        <taxon>Bacteria</taxon>
        <taxon>Pseudomonadati</taxon>
        <taxon>Pseudomonadota</taxon>
        <taxon>Alphaproteobacteria</taxon>
        <taxon>Rhodobacterales</taxon>
        <taxon>Paracoccaceae</taxon>
        <taxon>Antarcticimicrobium</taxon>
    </lineage>
</organism>
<evidence type="ECO:0000313" key="4">
    <source>
        <dbReference type="Proteomes" id="UP000295301"/>
    </source>
</evidence>